<evidence type="ECO:0000313" key="2">
    <source>
        <dbReference type="Proteomes" id="UP000824219"/>
    </source>
</evidence>
<sequence>MVCGRFVLLGKVERSERALKADWLSCLRGAWKATFAQSNSPKIWDISSNTAETLPAGLLPQDFGVKN</sequence>
<protein>
    <submittedName>
        <fullName evidence="1">Uncharacterized protein</fullName>
    </submittedName>
</protein>
<dbReference type="EMBL" id="JAHKSW010000013">
    <property type="protein sequence ID" value="KAG7324953.1"/>
    <property type="molecule type" value="Genomic_DNA"/>
</dbReference>
<reference evidence="1 2" key="1">
    <citation type="submission" date="2021-06" db="EMBL/GenBank/DDBJ databases">
        <title>Chromosome-level genome assembly of the red-tail catfish (Hemibagrus wyckioides).</title>
        <authorList>
            <person name="Shao F."/>
        </authorList>
    </citation>
    <scope>NUCLEOTIDE SEQUENCE [LARGE SCALE GENOMIC DNA]</scope>
    <source>
        <strain evidence="1">EC202008001</strain>
        <tissue evidence="1">Blood</tissue>
    </source>
</reference>
<evidence type="ECO:0000313" key="1">
    <source>
        <dbReference type="EMBL" id="KAG7324953.1"/>
    </source>
</evidence>
<name>A0A9D3NL55_9TELE</name>
<dbReference type="AlphaFoldDB" id="A0A9D3NL55"/>
<organism evidence="1 2">
    <name type="scientific">Hemibagrus wyckioides</name>
    <dbReference type="NCBI Taxonomy" id="337641"/>
    <lineage>
        <taxon>Eukaryota</taxon>
        <taxon>Metazoa</taxon>
        <taxon>Chordata</taxon>
        <taxon>Craniata</taxon>
        <taxon>Vertebrata</taxon>
        <taxon>Euteleostomi</taxon>
        <taxon>Actinopterygii</taxon>
        <taxon>Neopterygii</taxon>
        <taxon>Teleostei</taxon>
        <taxon>Ostariophysi</taxon>
        <taxon>Siluriformes</taxon>
        <taxon>Bagridae</taxon>
        <taxon>Hemibagrus</taxon>
    </lineage>
</organism>
<comment type="caution">
    <text evidence="1">The sequence shown here is derived from an EMBL/GenBank/DDBJ whole genome shotgun (WGS) entry which is preliminary data.</text>
</comment>
<proteinExistence type="predicted"/>
<dbReference type="Proteomes" id="UP000824219">
    <property type="component" value="Linkage Group LG13"/>
</dbReference>
<gene>
    <name evidence="1" type="ORF">KOW79_011269</name>
</gene>
<accession>A0A9D3NL55</accession>
<keyword evidence="2" id="KW-1185">Reference proteome</keyword>